<dbReference type="AlphaFoldDB" id="A0A4R6IHS9"/>
<evidence type="ECO:0000256" key="11">
    <source>
        <dbReference type="ARBA" id="ARBA00022694"/>
    </source>
</evidence>
<evidence type="ECO:0000256" key="4">
    <source>
        <dbReference type="ARBA" id="ARBA00011738"/>
    </source>
</evidence>
<dbReference type="GO" id="GO:0002939">
    <property type="term" value="P:tRNA N1-guanine methylation"/>
    <property type="evidence" value="ECO:0007669"/>
    <property type="project" value="TreeGrafter"/>
</dbReference>
<evidence type="ECO:0000256" key="16">
    <source>
        <dbReference type="PIRSR" id="PIRSR000386-1"/>
    </source>
</evidence>
<dbReference type="InterPro" id="IPR029026">
    <property type="entry name" value="tRNA_m1G_MTases_N"/>
</dbReference>
<keyword evidence="10 15" id="KW-0949">S-adenosyl-L-methionine</keyword>
<dbReference type="EC" id="2.1.1.228" evidence="5 15"/>
<dbReference type="GO" id="GO:0052906">
    <property type="term" value="F:tRNA (guanine(37)-N1)-methyltransferase activity"/>
    <property type="evidence" value="ECO:0007669"/>
    <property type="project" value="UniProtKB-UniRule"/>
</dbReference>
<dbReference type="PANTHER" id="PTHR46417">
    <property type="entry name" value="TRNA (GUANINE-N(1)-)-METHYLTRANSFERASE"/>
    <property type="match status" value="1"/>
</dbReference>
<accession>A0A4R6IHS9</accession>
<dbReference type="Pfam" id="PF01746">
    <property type="entry name" value="tRNA_m1G_MT"/>
    <property type="match status" value="1"/>
</dbReference>
<dbReference type="NCBIfam" id="NF000648">
    <property type="entry name" value="PRK00026.1"/>
    <property type="match status" value="1"/>
</dbReference>
<evidence type="ECO:0000256" key="7">
    <source>
        <dbReference type="ARBA" id="ARBA00022490"/>
    </source>
</evidence>
<dbReference type="Gene3D" id="3.40.1280.10">
    <property type="match status" value="1"/>
</dbReference>
<comment type="subcellular location">
    <subcellularLocation>
        <location evidence="2 15 17">Cytoplasm</location>
    </subcellularLocation>
</comment>
<evidence type="ECO:0000256" key="2">
    <source>
        <dbReference type="ARBA" id="ARBA00004496"/>
    </source>
</evidence>
<feature type="binding site" evidence="15 16">
    <location>
        <position position="108"/>
    </location>
    <ligand>
        <name>S-adenosyl-L-methionine</name>
        <dbReference type="ChEBI" id="CHEBI:59789"/>
    </ligand>
</feature>
<evidence type="ECO:0000256" key="8">
    <source>
        <dbReference type="ARBA" id="ARBA00022603"/>
    </source>
</evidence>
<evidence type="ECO:0000256" key="9">
    <source>
        <dbReference type="ARBA" id="ARBA00022679"/>
    </source>
</evidence>
<dbReference type="InterPro" id="IPR023148">
    <property type="entry name" value="tRNA_m1G_MeTrfase_C_sf"/>
</dbReference>
<evidence type="ECO:0000259" key="18">
    <source>
        <dbReference type="Pfam" id="PF01746"/>
    </source>
</evidence>
<name>A0A4R6IHS9_9MOLU</name>
<evidence type="ECO:0000256" key="10">
    <source>
        <dbReference type="ARBA" id="ARBA00022691"/>
    </source>
</evidence>
<dbReference type="InterPro" id="IPR002649">
    <property type="entry name" value="tRNA_m1G_MeTrfase_TrmD"/>
</dbReference>
<comment type="caution">
    <text evidence="19">The sequence shown here is derived from an EMBL/GenBank/DDBJ whole genome shotgun (WGS) entry which is preliminary data.</text>
</comment>
<dbReference type="GO" id="GO:0005829">
    <property type="term" value="C:cytosol"/>
    <property type="evidence" value="ECO:0007669"/>
    <property type="project" value="TreeGrafter"/>
</dbReference>
<comment type="similarity">
    <text evidence="3 15 17">Belongs to the RNA methyltransferase TrmD family.</text>
</comment>
<evidence type="ECO:0000313" key="19">
    <source>
        <dbReference type="EMBL" id="TDO21125.1"/>
    </source>
</evidence>
<evidence type="ECO:0000256" key="3">
    <source>
        <dbReference type="ARBA" id="ARBA00007630"/>
    </source>
</evidence>
<dbReference type="PIRSF" id="PIRSF000386">
    <property type="entry name" value="tRNA_mtase"/>
    <property type="match status" value="1"/>
</dbReference>
<dbReference type="Gene3D" id="1.10.1270.20">
    <property type="entry name" value="tRNA(m1g37)methyltransferase, domain 2"/>
    <property type="match status" value="1"/>
</dbReference>
<gene>
    <name evidence="15" type="primary">trmD</name>
    <name evidence="19" type="ORF">EI74_0145</name>
</gene>
<reference evidence="19 20" key="1">
    <citation type="submission" date="2019-03" db="EMBL/GenBank/DDBJ databases">
        <title>Genomic Encyclopedia of Archaeal and Bacterial Type Strains, Phase II (KMG-II): from individual species to whole genera.</title>
        <authorList>
            <person name="Goeker M."/>
        </authorList>
    </citation>
    <scope>NUCLEOTIDE SEQUENCE [LARGE SCALE GENOMIC DNA]</scope>
    <source>
        <strain evidence="19 20">ATCC 700618</strain>
    </source>
</reference>
<dbReference type="InterPro" id="IPR016009">
    <property type="entry name" value="tRNA_MeTrfase_TRMD/TRM10"/>
</dbReference>
<keyword evidence="11 15" id="KW-0819">tRNA processing</keyword>
<dbReference type="RefSeq" id="WP_094254429.1">
    <property type="nucleotide sequence ID" value="NZ_SNWN01000009.1"/>
</dbReference>
<evidence type="ECO:0000256" key="6">
    <source>
        <dbReference type="ARBA" id="ARBA00014679"/>
    </source>
</evidence>
<dbReference type="EMBL" id="SNWN01000009">
    <property type="protein sequence ID" value="TDO21125.1"/>
    <property type="molecule type" value="Genomic_DNA"/>
</dbReference>
<dbReference type="InterPro" id="IPR029028">
    <property type="entry name" value="Alpha/beta_knot_MTases"/>
</dbReference>
<evidence type="ECO:0000256" key="15">
    <source>
        <dbReference type="HAMAP-Rule" id="MF_00605"/>
    </source>
</evidence>
<dbReference type="PANTHER" id="PTHR46417:SF1">
    <property type="entry name" value="TRNA (GUANINE-N(1)-)-METHYLTRANSFERASE"/>
    <property type="match status" value="1"/>
</dbReference>
<keyword evidence="9 15" id="KW-0808">Transferase</keyword>
<evidence type="ECO:0000256" key="12">
    <source>
        <dbReference type="ARBA" id="ARBA00029736"/>
    </source>
</evidence>
<sequence>MKINFLTLFPEYYSSFTNESIIGKAIENKLIEVNIVDWRHFATGKQKKVDDTVYGGGKGMLLKVEPIKLALDTVKGIKILVSPQGKVFNQEMAQKLASENNEITFIAGRYEGFDERILNYVDEEISLGDFIVTGGELPSMIMADSIIRLVDGVIKKESHELESFNNNLLDFAQYTKPRNFEGYEVPEVLVNGNHAEIEKWRKESQIRKTKLNRPDLFERYKNEK</sequence>
<feature type="binding site" evidence="15 16">
    <location>
        <begin position="127"/>
        <end position="132"/>
    </location>
    <ligand>
        <name>S-adenosyl-L-methionine</name>
        <dbReference type="ChEBI" id="CHEBI:59789"/>
    </ligand>
</feature>
<dbReference type="CDD" id="cd18080">
    <property type="entry name" value="TrmD-like"/>
    <property type="match status" value="1"/>
</dbReference>
<evidence type="ECO:0000256" key="1">
    <source>
        <dbReference type="ARBA" id="ARBA00002634"/>
    </source>
</evidence>
<keyword evidence="8 15" id="KW-0489">Methyltransferase</keyword>
<protein>
    <recommendedName>
        <fullName evidence="6 15">tRNA (guanine-N(1)-)-methyltransferase</fullName>
        <ecNumber evidence="5 15">2.1.1.228</ecNumber>
    </recommendedName>
    <alternativeName>
        <fullName evidence="12 15">M1G-methyltransferase</fullName>
    </alternativeName>
    <alternativeName>
        <fullName evidence="13 15">tRNA [GM37] methyltransferase</fullName>
    </alternativeName>
</protein>
<evidence type="ECO:0000256" key="17">
    <source>
        <dbReference type="RuleBase" id="RU003464"/>
    </source>
</evidence>
<comment type="subunit">
    <text evidence="4 15 17">Homodimer.</text>
</comment>
<dbReference type="OrthoDB" id="9807416at2"/>
<keyword evidence="20" id="KW-1185">Reference proteome</keyword>
<proteinExistence type="inferred from homology"/>
<dbReference type="NCBIfam" id="TIGR00088">
    <property type="entry name" value="trmD"/>
    <property type="match status" value="1"/>
</dbReference>
<keyword evidence="7 15" id="KW-0963">Cytoplasm</keyword>
<evidence type="ECO:0000256" key="14">
    <source>
        <dbReference type="ARBA" id="ARBA00047783"/>
    </source>
</evidence>
<evidence type="ECO:0000313" key="20">
    <source>
        <dbReference type="Proteomes" id="UP000295518"/>
    </source>
</evidence>
<feature type="domain" description="tRNA methyltransferase TRMD/TRM10-type" evidence="18">
    <location>
        <begin position="1"/>
        <end position="218"/>
    </location>
</feature>
<comment type="catalytic activity">
    <reaction evidence="14 15 17">
        <text>guanosine(37) in tRNA + S-adenosyl-L-methionine = N(1)-methylguanosine(37) in tRNA + S-adenosyl-L-homocysteine + H(+)</text>
        <dbReference type="Rhea" id="RHEA:36899"/>
        <dbReference type="Rhea" id="RHEA-COMP:10145"/>
        <dbReference type="Rhea" id="RHEA-COMP:10147"/>
        <dbReference type="ChEBI" id="CHEBI:15378"/>
        <dbReference type="ChEBI" id="CHEBI:57856"/>
        <dbReference type="ChEBI" id="CHEBI:59789"/>
        <dbReference type="ChEBI" id="CHEBI:73542"/>
        <dbReference type="ChEBI" id="CHEBI:74269"/>
        <dbReference type="EC" id="2.1.1.228"/>
    </reaction>
</comment>
<organism evidence="19 20">
    <name type="scientific">Mycoplasma testudineum</name>
    <dbReference type="NCBI Taxonomy" id="244584"/>
    <lineage>
        <taxon>Bacteria</taxon>
        <taxon>Bacillati</taxon>
        <taxon>Mycoplasmatota</taxon>
        <taxon>Mollicutes</taxon>
        <taxon>Mycoplasmataceae</taxon>
        <taxon>Mycoplasma</taxon>
    </lineage>
</organism>
<comment type="function">
    <text evidence="1 15 17">Specifically methylates guanosine-37 in various tRNAs.</text>
</comment>
<dbReference type="Proteomes" id="UP000295518">
    <property type="component" value="Unassembled WGS sequence"/>
</dbReference>
<evidence type="ECO:0000256" key="5">
    <source>
        <dbReference type="ARBA" id="ARBA00012807"/>
    </source>
</evidence>
<dbReference type="SUPFAM" id="SSF75217">
    <property type="entry name" value="alpha/beta knot"/>
    <property type="match status" value="1"/>
</dbReference>
<dbReference type="HAMAP" id="MF_00605">
    <property type="entry name" value="TrmD"/>
    <property type="match status" value="1"/>
</dbReference>
<evidence type="ECO:0000256" key="13">
    <source>
        <dbReference type="ARBA" id="ARBA00033392"/>
    </source>
</evidence>